<dbReference type="CDD" id="cd02440">
    <property type="entry name" value="AdoMet_MTases"/>
    <property type="match status" value="1"/>
</dbReference>
<keyword evidence="1" id="KW-0808">Transferase</keyword>
<name>A0A3D3R9G0_9PLAN</name>
<sequence length="194" mass="22417">CQVTGITLSPVQRRWAALEAHWRGQRQRTQFLCQDAETADFPDASFDYAWSIECTEHLFDKRAFFNKAASWLRPGGSMAICAWLAGDQLETEEARQQVYDVCEGFFCPSLGSATDYQSWMENAGLEFEAYHNWTNRVAPTWEICRQRVQKTGVRWLARLIDRNTVMFLDRFETILKAYASGAMQYGCFIARKPL</sequence>
<dbReference type="PANTHER" id="PTHR44068">
    <property type="entry name" value="ZGC:194242"/>
    <property type="match status" value="1"/>
</dbReference>
<dbReference type="Gene3D" id="3.40.50.150">
    <property type="entry name" value="Vaccinia Virus protein VP39"/>
    <property type="match status" value="1"/>
</dbReference>
<feature type="non-terminal residue" evidence="3">
    <location>
        <position position="1"/>
    </location>
</feature>
<dbReference type="PANTHER" id="PTHR44068:SF11">
    <property type="entry name" value="GERANYL DIPHOSPHATE 2-C-METHYLTRANSFERASE"/>
    <property type="match status" value="1"/>
</dbReference>
<protein>
    <recommendedName>
        <fullName evidence="2">Methyltransferase type 11 domain-containing protein</fullName>
    </recommendedName>
</protein>
<dbReference type="InterPro" id="IPR029063">
    <property type="entry name" value="SAM-dependent_MTases_sf"/>
</dbReference>
<organism evidence="3 4">
    <name type="scientific">Gimesia maris</name>
    <dbReference type="NCBI Taxonomy" id="122"/>
    <lineage>
        <taxon>Bacteria</taxon>
        <taxon>Pseudomonadati</taxon>
        <taxon>Planctomycetota</taxon>
        <taxon>Planctomycetia</taxon>
        <taxon>Planctomycetales</taxon>
        <taxon>Planctomycetaceae</taxon>
        <taxon>Gimesia</taxon>
    </lineage>
</organism>
<feature type="domain" description="Methyltransferase type 11" evidence="2">
    <location>
        <begin position="1"/>
        <end position="80"/>
    </location>
</feature>
<accession>A0A3D3R9G0</accession>
<dbReference type="SUPFAM" id="SSF53335">
    <property type="entry name" value="S-adenosyl-L-methionine-dependent methyltransferases"/>
    <property type="match status" value="1"/>
</dbReference>
<dbReference type="AlphaFoldDB" id="A0A3D3R9G0"/>
<evidence type="ECO:0000313" key="4">
    <source>
        <dbReference type="Proteomes" id="UP000263642"/>
    </source>
</evidence>
<comment type="caution">
    <text evidence="3">The sequence shown here is derived from an EMBL/GenBank/DDBJ whole genome shotgun (WGS) entry which is preliminary data.</text>
</comment>
<dbReference type="EMBL" id="DQAY01000119">
    <property type="protein sequence ID" value="HCO25226.1"/>
    <property type="molecule type" value="Genomic_DNA"/>
</dbReference>
<dbReference type="Pfam" id="PF08241">
    <property type="entry name" value="Methyltransf_11"/>
    <property type="match status" value="1"/>
</dbReference>
<dbReference type="InterPro" id="IPR050447">
    <property type="entry name" value="Erg6_SMT_methyltransf"/>
</dbReference>
<evidence type="ECO:0000259" key="2">
    <source>
        <dbReference type="Pfam" id="PF08241"/>
    </source>
</evidence>
<proteinExistence type="predicted"/>
<dbReference type="InterPro" id="IPR013216">
    <property type="entry name" value="Methyltransf_11"/>
</dbReference>
<dbReference type="GO" id="GO:0008757">
    <property type="term" value="F:S-adenosylmethionine-dependent methyltransferase activity"/>
    <property type="evidence" value="ECO:0007669"/>
    <property type="project" value="InterPro"/>
</dbReference>
<gene>
    <name evidence="3" type="ORF">DIT97_20185</name>
</gene>
<evidence type="ECO:0000313" key="3">
    <source>
        <dbReference type="EMBL" id="HCO25226.1"/>
    </source>
</evidence>
<reference evidence="3 4" key="1">
    <citation type="journal article" date="2018" name="Nat. Biotechnol.">
        <title>A standardized bacterial taxonomy based on genome phylogeny substantially revises the tree of life.</title>
        <authorList>
            <person name="Parks D.H."/>
            <person name="Chuvochina M."/>
            <person name="Waite D.W."/>
            <person name="Rinke C."/>
            <person name="Skarshewski A."/>
            <person name="Chaumeil P.A."/>
            <person name="Hugenholtz P."/>
        </authorList>
    </citation>
    <scope>NUCLEOTIDE SEQUENCE [LARGE SCALE GENOMIC DNA]</scope>
    <source>
        <strain evidence="3">UBA9375</strain>
    </source>
</reference>
<dbReference type="Proteomes" id="UP000263642">
    <property type="component" value="Unassembled WGS sequence"/>
</dbReference>
<evidence type="ECO:0000256" key="1">
    <source>
        <dbReference type="ARBA" id="ARBA00022679"/>
    </source>
</evidence>